<reference evidence="8" key="1">
    <citation type="journal article" date="2016" name="Nat. Commun.">
        <title>The Gonium pectorale genome demonstrates co-option of cell cycle regulation during the evolution of multicellularity.</title>
        <authorList>
            <person name="Hanschen E.R."/>
            <person name="Marriage T.N."/>
            <person name="Ferris P.J."/>
            <person name="Hamaji T."/>
            <person name="Toyoda A."/>
            <person name="Fujiyama A."/>
            <person name="Neme R."/>
            <person name="Noguchi H."/>
            <person name="Minakuchi Y."/>
            <person name="Suzuki M."/>
            <person name="Kawai-Toyooka H."/>
            <person name="Smith D.R."/>
            <person name="Sparks H."/>
            <person name="Anderson J."/>
            <person name="Bakaric R."/>
            <person name="Luria V."/>
            <person name="Karger A."/>
            <person name="Kirschner M.W."/>
            <person name="Durand P.M."/>
            <person name="Michod R.E."/>
            <person name="Nozaki H."/>
            <person name="Olson B.J."/>
        </authorList>
    </citation>
    <scope>NUCLEOTIDE SEQUENCE [LARGE SCALE GENOMIC DNA]</scope>
    <source>
        <strain evidence="8">NIES-2863</strain>
    </source>
</reference>
<evidence type="ECO:0000256" key="3">
    <source>
        <dbReference type="ARBA" id="ARBA00022833"/>
    </source>
</evidence>
<feature type="region of interest" description="Disordered" evidence="5">
    <location>
        <begin position="594"/>
        <end position="613"/>
    </location>
</feature>
<dbReference type="GO" id="GO:0008270">
    <property type="term" value="F:zinc ion binding"/>
    <property type="evidence" value="ECO:0007669"/>
    <property type="project" value="UniProtKB-KW"/>
</dbReference>
<evidence type="ECO:0000256" key="4">
    <source>
        <dbReference type="PROSITE-ProRule" id="PRU00134"/>
    </source>
</evidence>
<feature type="compositionally biased region" description="Gly residues" evidence="5">
    <location>
        <begin position="778"/>
        <end position="788"/>
    </location>
</feature>
<sequence>MRSVADGVRHVRNVLWPEAHRERLQSGAVYDTAQQLPRTVTPAGARVLQGKQHQAAGVASPLAAGAGDDAASSAAEALYGAVSYLRYLTDASCWLPYSQAAAHTAATVAAAAAATHTRLAAALRSSGLLEELCDAVLEAPPCPPLPPADVGPPVYTRWMVGIQDGLMLALQDLANLGGTDGVGPSPLTSLLSAPAVRRLRWELLEQVAASVPAADGYESGRGGANGSAADAEVLTGWEQRLRELHEINGRCGDGGGGDGGGDGGDGPACGRWPLLHRETVRLAFGASAAEEGQLLSQLLRRVTDVALCGDQFPVSSGSSSRPPPAFSRAPAAVALMARAARALCAHAEQQAVALSAEAQKLKQQQHQAQEDTEGSAITSADAPAAPPERSGALQLLLLLPLGRCADRLWSAVATTLRGAQAAAVVACAPDLFALRAAQLRLLLAAAPAGLTVHAAAAASAAQPGSALAAEPEAAAEGTFVHSFLMCVEGLLALLGPSVFTGYDPDFPVETGGVWASLDTAGRATCLGRLRPARLMRSLDGLLRLAASTPAVVECGLVRRLLEAAVRAAHCAPSPHPATTTPRYGRSAREAAAAASAAPGAAPPGSRPGGCEDAGGGPADELGLLVTAAKLMRWGAAGADVDKDSVWLPLYVLQVTSEFLPGLATELSLPGGSPFRRTVLELAGMAACAVLPQLAAFAERAACEMEASWFRAAYDRNGGGSGRVSASSVGGVGGGDSNGDGGRGIFANGYDVNGGENSERGSVSSIGVYGMNRSSGVGDGSGSVGGWGSPGSSAGAASSPRGGGAGSSAGSPGGGGGVSSPRSGGGGVNECRDLAPDLDVETVAALGEVAARLASVLAAAPPGAVLEAQPQRLLAALGRATAVLTAQLAAAAAPRRDGGAAATAATAATLWLAEAHKALIRDLETSVLLLCADEQLQAACAPGWLWGEAGSHSEGTIWRLRVGALAATSGIGGFVPPRPVLVVRSPMAFSLTHWRWEDHAKHSHELSTLARAALDQRWWWREAWLAAAGGGGGGGRAVWPPWRLRVCGNPRCANFGAGAEAELRLKSCSGCRAVRYCCADCQKAHWHEGHKGDCARLGAAATAAGAERRRRSRPEL</sequence>
<gene>
    <name evidence="7" type="ORF">GPECTOR_58g582</name>
</gene>
<organism evidence="7 8">
    <name type="scientific">Gonium pectorale</name>
    <name type="common">Green alga</name>
    <dbReference type="NCBI Taxonomy" id="33097"/>
    <lineage>
        <taxon>Eukaryota</taxon>
        <taxon>Viridiplantae</taxon>
        <taxon>Chlorophyta</taxon>
        <taxon>core chlorophytes</taxon>
        <taxon>Chlorophyceae</taxon>
        <taxon>CS clade</taxon>
        <taxon>Chlamydomonadales</taxon>
        <taxon>Volvocaceae</taxon>
        <taxon>Gonium</taxon>
    </lineage>
</organism>
<dbReference type="SUPFAM" id="SSF144232">
    <property type="entry name" value="HIT/MYND zinc finger-like"/>
    <property type="match status" value="1"/>
</dbReference>
<dbReference type="PROSITE" id="PS50865">
    <property type="entry name" value="ZF_MYND_2"/>
    <property type="match status" value="1"/>
</dbReference>
<keyword evidence="3" id="KW-0862">Zinc</keyword>
<feature type="domain" description="MYND-type" evidence="6">
    <location>
        <begin position="1051"/>
        <end position="1093"/>
    </location>
</feature>
<dbReference type="OrthoDB" id="547758at2759"/>
<feature type="compositionally biased region" description="Gly residues" evidence="5">
    <location>
        <begin position="800"/>
        <end position="827"/>
    </location>
</feature>
<keyword evidence="1" id="KW-0479">Metal-binding</keyword>
<evidence type="ECO:0000256" key="5">
    <source>
        <dbReference type="SAM" id="MobiDB-lite"/>
    </source>
</evidence>
<evidence type="ECO:0000313" key="7">
    <source>
        <dbReference type="EMBL" id="KXZ45133.1"/>
    </source>
</evidence>
<comment type="caution">
    <text evidence="7">The sequence shown here is derived from an EMBL/GenBank/DDBJ whole genome shotgun (WGS) entry which is preliminary data.</text>
</comment>
<dbReference type="InterPro" id="IPR002893">
    <property type="entry name" value="Znf_MYND"/>
</dbReference>
<keyword evidence="8" id="KW-1185">Reference proteome</keyword>
<evidence type="ECO:0000256" key="2">
    <source>
        <dbReference type="ARBA" id="ARBA00022771"/>
    </source>
</evidence>
<name>A0A150G5T9_GONPE</name>
<proteinExistence type="predicted"/>
<dbReference type="Gene3D" id="6.10.140.2220">
    <property type="match status" value="1"/>
</dbReference>
<accession>A0A150G5T9</accession>
<dbReference type="AlphaFoldDB" id="A0A150G5T9"/>
<keyword evidence="2 4" id="KW-0863">Zinc-finger</keyword>
<evidence type="ECO:0000256" key="1">
    <source>
        <dbReference type="ARBA" id="ARBA00022723"/>
    </source>
</evidence>
<dbReference type="Proteomes" id="UP000075714">
    <property type="component" value="Unassembled WGS sequence"/>
</dbReference>
<dbReference type="EMBL" id="LSYV01000059">
    <property type="protein sequence ID" value="KXZ45133.1"/>
    <property type="molecule type" value="Genomic_DNA"/>
</dbReference>
<dbReference type="Pfam" id="PF01753">
    <property type="entry name" value="zf-MYND"/>
    <property type="match status" value="1"/>
</dbReference>
<feature type="region of interest" description="Disordered" evidence="5">
    <location>
        <begin position="362"/>
        <end position="386"/>
    </location>
</feature>
<protein>
    <recommendedName>
        <fullName evidence="6">MYND-type domain-containing protein</fullName>
    </recommendedName>
</protein>
<evidence type="ECO:0000313" key="8">
    <source>
        <dbReference type="Proteomes" id="UP000075714"/>
    </source>
</evidence>
<feature type="compositionally biased region" description="Low complexity" evidence="5">
    <location>
        <begin position="789"/>
        <end position="799"/>
    </location>
</feature>
<evidence type="ECO:0000259" key="6">
    <source>
        <dbReference type="PROSITE" id="PS50865"/>
    </source>
</evidence>
<feature type="region of interest" description="Disordered" evidence="5">
    <location>
        <begin position="778"/>
        <end position="832"/>
    </location>
</feature>